<gene>
    <name evidence="1" type="ORF">BC6307_23050</name>
</gene>
<accession>A0A223KWV6</accession>
<proteinExistence type="predicted"/>
<dbReference type="Proteomes" id="UP000215224">
    <property type="component" value="Chromosome"/>
</dbReference>
<sequence>MRGYMRTGAAELTKRFEAYRAPTANTEVKLFGADGSWGLSPCESRTSPGRRKNGFVLIGADRFFVCSVWERPKVEK</sequence>
<keyword evidence="2" id="KW-1185">Reference proteome</keyword>
<organism evidence="1 2">
    <name type="scientific">Sutcliffiella cohnii</name>
    <dbReference type="NCBI Taxonomy" id="33932"/>
    <lineage>
        <taxon>Bacteria</taxon>
        <taxon>Bacillati</taxon>
        <taxon>Bacillota</taxon>
        <taxon>Bacilli</taxon>
        <taxon>Bacillales</taxon>
        <taxon>Bacillaceae</taxon>
        <taxon>Sutcliffiella</taxon>
    </lineage>
</organism>
<dbReference type="KEGG" id="bcoh:BC6307_23050"/>
<name>A0A223KWV6_9BACI</name>
<dbReference type="EMBL" id="CP018866">
    <property type="protein sequence ID" value="AST93941.1"/>
    <property type="molecule type" value="Genomic_DNA"/>
</dbReference>
<evidence type="ECO:0000313" key="1">
    <source>
        <dbReference type="EMBL" id="AST93941.1"/>
    </source>
</evidence>
<protein>
    <submittedName>
        <fullName evidence="1">Uncharacterized protein</fullName>
    </submittedName>
</protein>
<reference evidence="1 2" key="1">
    <citation type="submission" date="2016-12" db="EMBL/GenBank/DDBJ databases">
        <title>The whole genome sequencing and assembly of Bacillus cohnii DSM 6307T strain.</title>
        <authorList>
            <person name="Lee Y.-J."/>
            <person name="Yi H."/>
            <person name="Bahn Y.-S."/>
            <person name="Kim J.F."/>
            <person name="Lee D.-W."/>
        </authorList>
    </citation>
    <scope>NUCLEOTIDE SEQUENCE [LARGE SCALE GENOMIC DNA]</scope>
    <source>
        <strain evidence="1 2">DSM 6307</strain>
    </source>
</reference>
<dbReference type="AlphaFoldDB" id="A0A223KWV6"/>
<evidence type="ECO:0000313" key="2">
    <source>
        <dbReference type="Proteomes" id="UP000215224"/>
    </source>
</evidence>